<dbReference type="NCBIfam" id="TIGR00128">
    <property type="entry name" value="fabD"/>
    <property type="match status" value="1"/>
</dbReference>
<dbReference type="InterPro" id="IPR004410">
    <property type="entry name" value="Malonyl_CoA-ACP_transAc_FabD"/>
</dbReference>
<name>C5WD18_9ENTR</name>
<accession>C5WD18</accession>
<feature type="active site" evidence="8">
    <location>
        <position position="99"/>
    </location>
</feature>
<dbReference type="InterPro" id="IPR001227">
    <property type="entry name" value="Ac_transferase_dom_sf"/>
</dbReference>
<dbReference type="STRING" id="476281.ICMP_371"/>
<feature type="active site" evidence="8">
    <location>
        <position position="208"/>
    </location>
</feature>
<keyword evidence="11" id="KW-1185">Reference proteome</keyword>
<dbReference type="Proteomes" id="UP000061704">
    <property type="component" value="Chromosome"/>
</dbReference>
<evidence type="ECO:0000313" key="11">
    <source>
        <dbReference type="Proteomes" id="UP000061704"/>
    </source>
</evidence>
<protein>
    <recommendedName>
        <fullName evidence="3 7">Malonyl CoA-acyl carrier protein transacylase</fullName>
        <ecNumber evidence="2 7">2.3.1.39</ecNumber>
    </recommendedName>
</protein>
<evidence type="ECO:0000313" key="10">
    <source>
        <dbReference type="EMBL" id="BAH83224.1"/>
    </source>
</evidence>
<evidence type="ECO:0000256" key="2">
    <source>
        <dbReference type="ARBA" id="ARBA00013258"/>
    </source>
</evidence>
<evidence type="ECO:0000256" key="8">
    <source>
        <dbReference type="PIRSR" id="PIRSR000446-1"/>
    </source>
</evidence>
<reference evidence="10 11" key="1">
    <citation type="journal article" date="2011" name="Genome Biol. Evol.">
        <title>Reductive evolution of bacterial genome in insect gut environment.</title>
        <authorList>
            <person name="Nikoh N."/>
            <person name="Hosokawa T."/>
            <person name="Ohshima K."/>
            <person name="Hattori M."/>
            <person name="Fukatsu T."/>
        </authorList>
    </citation>
    <scope>NUCLEOTIDE SEQUENCE [LARGE SCALE GENOMIC DNA]</scope>
    <source>
        <strain evidence="10 11">Mpkobe</strain>
    </source>
</reference>
<dbReference type="SMART" id="SM00827">
    <property type="entry name" value="PKS_AT"/>
    <property type="match status" value="1"/>
</dbReference>
<dbReference type="EMBL" id="AP010872">
    <property type="protein sequence ID" value="BAH83224.1"/>
    <property type="molecule type" value="Genomic_DNA"/>
</dbReference>
<evidence type="ECO:0000256" key="5">
    <source>
        <dbReference type="ARBA" id="ARBA00023315"/>
    </source>
</evidence>
<keyword evidence="5 7" id="KW-0012">Acyltransferase</keyword>
<dbReference type="Gene3D" id="3.40.366.10">
    <property type="entry name" value="Malonyl-Coenzyme A Acyl Carrier Protein, domain 2"/>
    <property type="match status" value="1"/>
</dbReference>
<dbReference type="InterPro" id="IPR024925">
    <property type="entry name" value="Malonyl_CoA-ACP_transAc"/>
</dbReference>
<comment type="pathway">
    <text evidence="1">Lipid metabolism; fatty acid biosynthesis.</text>
</comment>
<dbReference type="EC" id="2.3.1.39" evidence="2 7"/>
<dbReference type="GO" id="GO:0004314">
    <property type="term" value="F:[acyl-carrier-protein] S-malonyltransferase activity"/>
    <property type="evidence" value="ECO:0007669"/>
    <property type="project" value="UniProtKB-EC"/>
</dbReference>
<organism evidence="10 11">
    <name type="scientific">Candidatus Ishikawaella capsulata Mpkobe</name>
    <dbReference type="NCBI Taxonomy" id="476281"/>
    <lineage>
        <taxon>Bacteria</taxon>
        <taxon>Pseudomonadati</taxon>
        <taxon>Pseudomonadota</taxon>
        <taxon>Gammaproteobacteria</taxon>
        <taxon>Enterobacterales</taxon>
        <taxon>Enterobacteriaceae</taxon>
        <taxon>Candidatus Ishikawella</taxon>
    </lineage>
</organism>
<dbReference type="InterPro" id="IPR016036">
    <property type="entry name" value="Malonyl_transacylase_ACP-bd"/>
</dbReference>
<dbReference type="PANTHER" id="PTHR42681:SF1">
    <property type="entry name" value="MALONYL-COA-ACYL CARRIER PROTEIN TRANSACYLASE, MITOCHONDRIAL"/>
    <property type="match status" value="1"/>
</dbReference>
<dbReference type="HOGENOM" id="CLU_030558_0_0_6"/>
<dbReference type="InterPro" id="IPR014043">
    <property type="entry name" value="Acyl_transferase_dom"/>
</dbReference>
<dbReference type="InterPro" id="IPR016035">
    <property type="entry name" value="Acyl_Trfase/lysoPLipase"/>
</dbReference>
<dbReference type="FunFam" id="3.30.70.250:FF:000001">
    <property type="entry name" value="Malonyl CoA-acyl carrier protein transacylase"/>
    <property type="match status" value="1"/>
</dbReference>
<evidence type="ECO:0000256" key="1">
    <source>
        <dbReference type="ARBA" id="ARBA00005194"/>
    </source>
</evidence>
<keyword evidence="4 7" id="KW-0808">Transferase</keyword>
<dbReference type="InterPro" id="IPR050858">
    <property type="entry name" value="Mal-CoA-ACP_Trans/PKS_FabD"/>
</dbReference>
<evidence type="ECO:0000256" key="4">
    <source>
        <dbReference type="ARBA" id="ARBA00022679"/>
    </source>
</evidence>
<comment type="catalytic activity">
    <reaction evidence="6 7">
        <text>holo-[ACP] + malonyl-CoA = malonyl-[ACP] + CoA</text>
        <dbReference type="Rhea" id="RHEA:41792"/>
        <dbReference type="Rhea" id="RHEA-COMP:9623"/>
        <dbReference type="Rhea" id="RHEA-COMP:9685"/>
        <dbReference type="ChEBI" id="CHEBI:57287"/>
        <dbReference type="ChEBI" id="CHEBI:57384"/>
        <dbReference type="ChEBI" id="CHEBI:64479"/>
        <dbReference type="ChEBI" id="CHEBI:78449"/>
        <dbReference type="EC" id="2.3.1.39"/>
    </reaction>
</comment>
<dbReference type="GO" id="GO:0006633">
    <property type="term" value="P:fatty acid biosynthetic process"/>
    <property type="evidence" value="ECO:0007669"/>
    <property type="project" value="UniProtKB-UniPathway"/>
</dbReference>
<evidence type="ECO:0000256" key="3">
    <source>
        <dbReference type="ARBA" id="ARBA00018953"/>
    </source>
</evidence>
<evidence type="ECO:0000256" key="6">
    <source>
        <dbReference type="ARBA" id="ARBA00048462"/>
    </source>
</evidence>
<sequence length="317" mass="35048">MITRNLNMVNFAFVFPGQGSQSLGMLAELARIFSIVKTTFGEASKVIGYDLWHLVQNGPLEELNKTYKTQPALLTSSIAIYRVWKQQCYREPSILAGHSLGEYSALVCANVINFSDALKLVALRGYLMQQEVPEGIGKMQVIIGLDKESVSRICRENSKEKVVSPVSFNSSKQIVIGGHREEVERVSMACLKAGAKRILTLPISVPSHCILMKPIANKLAKILEQVHFKLPTIPVVNNVDAIVETSGHAIRSALIRQLYNPIRWVETIEFITSQGIYTLFEIGPGKVLTNLNKSLTNKVTAISVNDLLSLETAVNKI</sequence>
<evidence type="ECO:0000259" key="9">
    <source>
        <dbReference type="SMART" id="SM00827"/>
    </source>
</evidence>
<proteinExistence type="inferred from homology"/>
<dbReference type="Gene3D" id="3.30.70.250">
    <property type="entry name" value="Malonyl-CoA ACP transacylase, ACP-binding"/>
    <property type="match status" value="1"/>
</dbReference>
<dbReference type="PANTHER" id="PTHR42681">
    <property type="entry name" value="MALONYL-COA-ACYL CARRIER PROTEIN TRANSACYLASE, MITOCHONDRIAL"/>
    <property type="match status" value="1"/>
</dbReference>
<feature type="domain" description="Malonyl-CoA:ACP transacylase (MAT)" evidence="9">
    <location>
        <begin position="14"/>
        <end position="307"/>
    </location>
</feature>
<dbReference type="SUPFAM" id="SSF55048">
    <property type="entry name" value="Probable ACP-binding domain of malonyl-CoA ACP transacylase"/>
    <property type="match status" value="1"/>
</dbReference>
<dbReference type="Pfam" id="PF00698">
    <property type="entry name" value="Acyl_transf_1"/>
    <property type="match status" value="1"/>
</dbReference>
<dbReference type="PIRSF" id="PIRSF000446">
    <property type="entry name" value="Mct"/>
    <property type="match status" value="1"/>
</dbReference>
<dbReference type="SUPFAM" id="SSF52151">
    <property type="entry name" value="FabD/lysophospholipase-like"/>
    <property type="match status" value="1"/>
</dbReference>
<dbReference type="GO" id="GO:0005829">
    <property type="term" value="C:cytosol"/>
    <property type="evidence" value="ECO:0007669"/>
    <property type="project" value="TreeGrafter"/>
</dbReference>
<gene>
    <name evidence="10" type="primary">fabD</name>
    <name evidence="10" type="ORF">ICMP_371</name>
</gene>
<dbReference type="KEGG" id="icp:ICMP_371"/>
<dbReference type="UniPathway" id="UPA00094"/>
<dbReference type="AlphaFoldDB" id="C5WD18"/>
<comment type="similarity">
    <text evidence="7">Belongs to the fabD family.</text>
</comment>
<evidence type="ECO:0000256" key="7">
    <source>
        <dbReference type="PIRNR" id="PIRNR000446"/>
    </source>
</evidence>